<name>A0AA36C9L3_9BILA</name>
<comment type="caution">
    <text evidence="1">The sequence shown here is derived from an EMBL/GenBank/DDBJ whole genome shotgun (WGS) entry which is preliminary data.</text>
</comment>
<dbReference type="Proteomes" id="UP001177023">
    <property type="component" value="Unassembled WGS sequence"/>
</dbReference>
<sequence length="12" mass="1538">MWWLFIMVDALL</sequence>
<feature type="non-terminal residue" evidence="1">
    <location>
        <position position="1"/>
    </location>
</feature>
<organism evidence="1 2">
    <name type="scientific">Mesorhabditis spiculigera</name>
    <dbReference type="NCBI Taxonomy" id="96644"/>
    <lineage>
        <taxon>Eukaryota</taxon>
        <taxon>Metazoa</taxon>
        <taxon>Ecdysozoa</taxon>
        <taxon>Nematoda</taxon>
        <taxon>Chromadorea</taxon>
        <taxon>Rhabditida</taxon>
        <taxon>Rhabditina</taxon>
        <taxon>Rhabditomorpha</taxon>
        <taxon>Rhabditoidea</taxon>
        <taxon>Rhabditidae</taxon>
        <taxon>Mesorhabditinae</taxon>
        <taxon>Mesorhabditis</taxon>
    </lineage>
</organism>
<reference evidence="1" key="1">
    <citation type="submission" date="2023-06" db="EMBL/GenBank/DDBJ databases">
        <authorList>
            <person name="Delattre M."/>
        </authorList>
    </citation>
    <scope>NUCLEOTIDE SEQUENCE</scope>
    <source>
        <strain evidence="1">AF72</strain>
    </source>
</reference>
<evidence type="ECO:0000313" key="2">
    <source>
        <dbReference type="Proteomes" id="UP001177023"/>
    </source>
</evidence>
<proteinExistence type="predicted"/>
<keyword evidence="2" id="KW-1185">Reference proteome</keyword>
<gene>
    <name evidence="1" type="ORF">MSPICULIGERA_LOCUS3025</name>
</gene>
<dbReference type="EMBL" id="CATQJA010000859">
    <property type="protein sequence ID" value="CAJ0564343.1"/>
    <property type="molecule type" value="Genomic_DNA"/>
</dbReference>
<protein>
    <submittedName>
        <fullName evidence="1">Uncharacterized protein</fullName>
    </submittedName>
</protein>
<evidence type="ECO:0000313" key="1">
    <source>
        <dbReference type="EMBL" id="CAJ0564343.1"/>
    </source>
</evidence>
<accession>A0AA36C9L3</accession>